<feature type="non-terminal residue" evidence="1">
    <location>
        <position position="161"/>
    </location>
</feature>
<gene>
    <name evidence="1" type="ORF">GOODEAATRI_017896</name>
</gene>
<evidence type="ECO:0000313" key="2">
    <source>
        <dbReference type="Proteomes" id="UP001476798"/>
    </source>
</evidence>
<name>A0ABV0PF29_9TELE</name>
<evidence type="ECO:0000313" key="1">
    <source>
        <dbReference type="EMBL" id="MEQ2182038.1"/>
    </source>
</evidence>
<keyword evidence="2" id="KW-1185">Reference proteome</keyword>
<accession>A0ABV0PF29</accession>
<organism evidence="1 2">
    <name type="scientific">Goodea atripinnis</name>
    <dbReference type="NCBI Taxonomy" id="208336"/>
    <lineage>
        <taxon>Eukaryota</taxon>
        <taxon>Metazoa</taxon>
        <taxon>Chordata</taxon>
        <taxon>Craniata</taxon>
        <taxon>Vertebrata</taxon>
        <taxon>Euteleostomi</taxon>
        <taxon>Actinopterygii</taxon>
        <taxon>Neopterygii</taxon>
        <taxon>Teleostei</taxon>
        <taxon>Neoteleostei</taxon>
        <taxon>Acanthomorphata</taxon>
        <taxon>Ovalentaria</taxon>
        <taxon>Atherinomorphae</taxon>
        <taxon>Cyprinodontiformes</taxon>
        <taxon>Goodeidae</taxon>
        <taxon>Goodea</taxon>
    </lineage>
</organism>
<dbReference type="Proteomes" id="UP001476798">
    <property type="component" value="Unassembled WGS sequence"/>
</dbReference>
<reference evidence="1 2" key="1">
    <citation type="submission" date="2021-06" db="EMBL/GenBank/DDBJ databases">
        <authorList>
            <person name="Palmer J.M."/>
        </authorList>
    </citation>
    <scope>NUCLEOTIDE SEQUENCE [LARGE SCALE GENOMIC DNA]</scope>
    <source>
        <strain evidence="1 2">GA_2019</strain>
        <tissue evidence="1">Muscle</tissue>
    </source>
</reference>
<proteinExistence type="predicted"/>
<sequence length="161" mass="18342">MTSGSDLSDLDLNQNTLISSGHVLELKAEITEHCRVTKLLSWTGSDTFPSWTTWYQMACRTPEQKVALVCEQGVHLQTLLTEAAEEGRATHKDAGRRTSWGWRHSRPNLSFTIIDCSLSLWSSQKFKTIQTDNIDAKRECLRQALSVYLNEDPEKVVKERM</sequence>
<dbReference type="EMBL" id="JAHRIO010071452">
    <property type="protein sequence ID" value="MEQ2182038.1"/>
    <property type="molecule type" value="Genomic_DNA"/>
</dbReference>
<protein>
    <submittedName>
        <fullName evidence="1">Uncharacterized protein</fullName>
    </submittedName>
</protein>
<comment type="caution">
    <text evidence="1">The sequence shown here is derived from an EMBL/GenBank/DDBJ whole genome shotgun (WGS) entry which is preliminary data.</text>
</comment>